<dbReference type="InterPro" id="IPR002110">
    <property type="entry name" value="Ankyrin_rpt"/>
</dbReference>
<dbReference type="EMBL" id="JBFXLT010000039">
    <property type="protein sequence ID" value="KAL2813586.1"/>
    <property type="molecule type" value="Genomic_DNA"/>
</dbReference>
<dbReference type="SUPFAM" id="SSF48403">
    <property type="entry name" value="Ankyrin repeat"/>
    <property type="match status" value="1"/>
</dbReference>
<sequence>MPQPLRQRAVQKAWDSLPGVDDDEQLLEFVEILATAGARLDSHAKYGSTLLQRISRFGSYESCCYLVNHGAIVNHVATEFYGTPLQEALGNKHVKIAELLLEHGADVNALPATYCGVTVLEAASINSTAYVAAPAAPHHRRTATDGAAERSHRDMVQLLLNAYAQQEEEEDLRPVCTQAAEYAEKEDHTELAQ</sequence>
<evidence type="ECO:0000313" key="5">
    <source>
        <dbReference type="Proteomes" id="UP001610334"/>
    </source>
</evidence>
<evidence type="ECO:0000256" key="1">
    <source>
        <dbReference type="ARBA" id="ARBA00022737"/>
    </source>
</evidence>
<dbReference type="PROSITE" id="PS50088">
    <property type="entry name" value="ANK_REPEAT"/>
    <property type="match status" value="1"/>
</dbReference>
<evidence type="ECO:0000256" key="3">
    <source>
        <dbReference type="PROSITE-ProRule" id="PRU00023"/>
    </source>
</evidence>
<dbReference type="PANTHER" id="PTHR24171">
    <property type="entry name" value="ANKYRIN REPEAT DOMAIN-CONTAINING PROTEIN 39-RELATED"/>
    <property type="match status" value="1"/>
</dbReference>
<protein>
    <submittedName>
        <fullName evidence="4">Ankyrin repeat-containing domain protein</fullName>
    </submittedName>
</protein>
<feature type="repeat" description="ANK" evidence="3">
    <location>
        <begin position="83"/>
        <end position="112"/>
    </location>
</feature>
<reference evidence="4 5" key="1">
    <citation type="submission" date="2024-07" db="EMBL/GenBank/DDBJ databases">
        <title>Section-level genome sequencing and comparative genomics of Aspergillus sections Usti and Cavernicolus.</title>
        <authorList>
            <consortium name="Lawrence Berkeley National Laboratory"/>
            <person name="Nybo J.L."/>
            <person name="Vesth T.C."/>
            <person name="Theobald S."/>
            <person name="Frisvad J.C."/>
            <person name="Larsen T.O."/>
            <person name="Kjaerboelling I."/>
            <person name="Rothschild-Mancinelli K."/>
            <person name="Lyhne E.K."/>
            <person name="Kogle M.E."/>
            <person name="Barry K."/>
            <person name="Clum A."/>
            <person name="Na H."/>
            <person name="Ledsgaard L."/>
            <person name="Lin J."/>
            <person name="Lipzen A."/>
            <person name="Kuo A."/>
            <person name="Riley R."/>
            <person name="Mondo S."/>
            <person name="Labutti K."/>
            <person name="Haridas S."/>
            <person name="Pangalinan J."/>
            <person name="Salamov A.A."/>
            <person name="Simmons B.A."/>
            <person name="Magnuson J.K."/>
            <person name="Chen J."/>
            <person name="Drula E."/>
            <person name="Henrissat B."/>
            <person name="Wiebenga A."/>
            <person name="Lubbers R.J."/>
            <person name="Gomes A.C."/>
            <person name="Makela M.R."/>
            <person name="Stajich J."/>
            <person name="Grigoriev I.V."/>
            <person name="Mortensen U.H."/>
            <person name="De Vries R.P."/>
            <person name="Baker S.E."/>
            <person name="Andersen M.R."/>
        </authorList>
    </citation>
    <scope>NUCLEOTIDE SEQUENCE [LARGE SCALE GENOMIC DNA]</scope>
    <source>
        <strain evidence="4 5">CBS 588.65</strain>
    </source>
</reference>
<dbReference type="PANTHER" id="PTHR24171:SF9">
    <property type="entry name" value="ANKYRIN REPEAT DOMAIN-CONTAINING PROTEIN 39"/>
    <property type="match status" value="1"/>
</dbReference>
<dbReference type="InterPro" id="IPR036770">
    <property type="entry name" value="Ankyrin_rpt-contain_sf"/>
</dbReference>
<gene>
    <name evidence="4" type="ORF">BJX63DRAFT_442900</name>
</gene>
<comment type="caution">
    <text evidence="4">The sequence shown here is derived from an EMBL/GenBank/DDBJ whole genome shotgun (WGS) entry which is preliminary data.</text>
</comment>
<evidence type="ECO:0000256" key="2">
    <source>
        <dbReference type="ARBA" id="ARBA00023043"/>
    </source>
</evidence>
<dbReference type="Pfam" id="PF12796">
    <property type="entry name" value="Ank_2"/>
    <property type="match status" value="1"/>
</dbReference>
<dbReference type="PROSITE" id="PS50297">
    <property type="entry name" value="ANK_REP_REGION"/>
    <property type="match status" value="1"/>
</dbReference>
<dbReference type="Proteomes" id="UP001610334">
    <property type="component" value="Unassembled WGS sequence"/>
</dbReference>
<proteinExistence type="predicted"/>
<name>A0ABR4HDM6_9EURO</name>
<keyword evidence="2 3" id="KW-0040">ANK repeat</keyword>
<organism evidence="4 5">
    <name type="scientific">Aspergillus granulosus</name>
    <dbReference type="NCBI Taxonomy" id="176169"/>
    <lineage>
        <taxon>Eukaryota</taxon>
        <taxon>Fungi</taxon>
        <taxon>Dikarya</taxon>
        <taxon>Ascomycota</taxon>
        <taxon>Pezizomycotina</taxon>
        <taxon>Eurotiomycetes</taxon>
        <taxon>Eurotiomycetidae</taxon>
        <taxon>Eurotiales</taxon>
        <taxon>Aspergillaceae</taxon>
        <taxon>Aspergillus</taxon>
        <taxon>Aspergillus subgen. Nidulantes</taxon>
    </lineage>
</organism>
<evidence type="ECO:0000313" key="4">
    <source>
        <dbReference type="EMBL" id="KAL2813586.1"/>
    </source>
</evidence>
<accession>A0ABR4HDM6</accession>
<dbReference type="SMART" id="SM00248">
    <property type="entry name" value="ANK"/>
    <property type="match status" value="3"/>
</dbReference>
<dbReference type="Gene3D" id="1.25.40.20">
    <property type="entry name" value="Ankyrin repeat-containing domain"/>
    <property type="match status" value="1"/>
</dbReference>
<keyword evidence="1" id="KW-0677">Repeat</keyword>
<keyword evidence="5" id="KW-1185">Reference proteome</keyword>